<organism evidence="1">
    <name type="scientific">Rhizophagus irregularis (strain DAOM 181602 / DAOM 197198 / MUCL 43194)</name>
    <name type="common">Arbuscular mycorrhizal fungus</name>
    <name type="synonym">Glomus intraradices</name>
    <dbReference type="NCBI Taxonomy" id="747089"/>
    <lineage>
        <taxon>Eukaryota</taxon>
        <taxon>Fungi</taxon>
        <taxon>Fungi incertae sedis</taxon>
        <taxon>Mucoromycota</taxon>
        <taxon>Glomeromycotina</taxon>
        <taxon>Glomeromycetes</taxon>
        <taxon>Glomerales</taxon>
        <taxon>Glomeraceae</taxon>
        <taxon>Rhizophagus</taxon>
    </lineage>
</organism>
<accession>U9SUG1</accession>
<dbReference type="AlphaFoldDB" id="U9SUG1"/>
<gene>
    <name evidence="1" type="ORF">GLOINDRAFT_1015</name>
</gene>
<reference evidence="1" key="1">
    <citation type="submission" date="2013-07" db="EMBL/GenBank/DDBJ databases">
        <title>The genome of an arbuscular mycorrhizal fungus provides insights into the evolution of the oldest plant symbiosis.</title>
        <authorList>
            <consortium name="DOE Joint Genome Institute"/>
            <person name="Tisserant E."/>
            <person name="Malbreil M."/>
            <person name="Kuo A."/>
            <person name="Kohler A."/>
            <person name="Symeonidi A."/>
            <person name="Balestrini R."/>
            <person name="Charron P."/>
            <person name="Duensing N."/>
            <person name="Frei-dit-Frey N."/>
            <person name="Gianinazzi-Pearson V."/>
            <person name="Gilbert B."/>
            <person name="Handa Y."/>
            <person name="Hijri M."/>
            <person name="Kaul R."/>
            <person name="Kawaguchi M."/>
            <person name="Krajinski F."/>
            <person name="Lammers P."/>
            <person name="Lapierre D."/>
            <person name="Masclaux F.G."/>
            <person name="Murat C."/>
            <person name="Morin E."/>
            <person name="Ndikumana S."/>
            <person name="Pagni M."/>
            <person name="Petitpierre D."/>
            <person name="Requena N."/>
            <person name="Rosikiewicz P."/>
            <person name="Riley R."/>
            <person name="Saito K."/>
            <person name="San Clemente H."/>
            <person name="Shapiro H."/>
            <person name="van Tuinen D."/>
            <person name="Becard G."/>
            <person name="Bonfante P."/>
            <person name="Paszkowski U."/>
            <person name="Shachar-Hill Y."/>
            <person name="Young J.P."/>
            <person name="Sanders I.R."/>
            <person name="Henrissat B."/>
            <person name="Rensing S.A."/>
            <person name="Grigoriev I.V."/>
            <person name="Corradi N."/>
            <person name="Roux C."/>
            <person name="Martin F."/>
        </authorList>
    </citation>
    <scope>NUCLEOTIDE SEQUENCE</scope>
    <source>
        <strain evidence="1">DAOM 197198</strain>
    </source>
</reference>
<evidence type="ECO:0000313" key="1">
    <source>
        <dbReference type="EMBL" id="ERZ99573.1"/>
    </source>
</evidence>
<protein>
    <submittedName>
        <fullName evidence="1">Uncharacterized protein</fullName>
    </submittedName>
</protein>
<dbReference type="HOGENOM" id="CLU_1787844_0_0_1"/>
<name>U9SUG1_RHIID</name>
<dbReference type="VEuPathDB" id="FungiDB:RhiirFUN_025351"/>
<proteinExistence type="predicted"/>
<sequence>MGVPRVIPLRITFHCQIPTSSVSDKKSNETKGRDSFKMLTEMIVHICFTASNMLPDDVESTNTDALMEVALLRDTSEQFGKILLKWTENNKREYMDELKCESLIKMISSQINKPICDSSKLSLKNRLTQLTESTTQKTKYEFPTS</sequence>
<dbReference type="EMBL" id="KI297861">
    <property type="protein sequence ID" value="ERZ99573.1"/>
    <property type="molecule type" value="Genomic_DNA"/>
</dbReference>